<sequence>MSRRANLPASPRDTPTVIHYLNAAPINAIADRWLSRWHGFRAEHAAHFGWSAEELAARLGERRSTVTFEIEPHSGSTVRLTVIHDGFSPDSEMHRAISGHLDGKRAPDARAAGGPCAQAVHFRRLRQYLAIDPATTARPDGHRPEHRCRSGSCGSFRSSPRLRVDT</sequence>
<comment type="caution">
    <text evidence="2">The sequence shown here is derived from an EMBL/GenBank/DDBJ whole genome shotgun (WGS) entry which is preliminary data.</text>
</comment>
<accession>A0ABS1YPX5</accession>
<dbReference type="Proteomes" id="UP000622245">
    <property type="component" value="Unassembled WGS sequence"/>
</dbReference>
<dbReference type="Gene3D" id="3.30.530.20">
    <property type="match status" value="1"/>
</dbReference>
<name>A0ABS1YPX5_9ACTN</name>
<feature type="compositionally biased region" description="Low complexity" evidence="1">
    <location>
        <begin position="150"/>
        <end position="166"/>
    </location>
</feature>
<evidence type="ECO:0000256" key="1">
    <source>
        <dbReference type="SAM" id="MobiDB-lite"/>
    </source>
</evidence>
<protein>
    <submittedName>
        <fullName evidence="2">Uncharacterized protein</fullName>
    </submittedName>
</protein>
<dbReference type="SUPFAM" id="SSF55961">
    <property type="entry name" value="Bet v1-like"/>
    <property type="match status" value="1"/>
</dbReference>
<evidence type="ECO:0000313" key="2">
    <source>
        <dbReference type="EMBL" id="MBM0279485.1"/>
    </source>
</evidence>
<evidence type="ECO:0000313" key="3">
    <source>
        <dbReference type="Proteomes" id="UP000622245"/>
    </source>
</evidence>
<proteinExistence type="predicted"/>
<gene>
    <name evidence="2" type="ORF">JM949_31820</name>
</gene>
<keyword evidence="3" id="KW-1185">Reference proteome</keyword>
<reference evidence="2 3" key="1">
    <citation type="submission" date="2021-01" db="EMBL/GenBank/DDBJ databases">
        <title>Draft genome sequence of Micromonospora sp. strain STR1s_6.</title>
        <authorList>
            <person name="Karlyshev A."/>
            <person name="Jawad R."/>
        </authorList>
    </citation>
    <scope>NUCLEOTIDE SEQUENCE [LARGE SCALE GENOMIC DNA]</scope>
    <source>
        <strain evidence="2 3">STR1S-6</strain>
    </source>
</reference>
<dbReference type="EMBL" id="JAEVHL010000295">
    <property type="protein sequence ID" value="MBM0279485.1"/>
    <property type="molecule type" value="Genomic_DNA"/>
</dbReference>
<dbReference type="InterPro" id="IPR023393">
    <property type="entry name" value="START-like_dom_sf"/>
</dbReference>
<organism evidence="2 3">
    <name type="scientific">Micromonospora tarensis</name>
    <dbReference type="NCBI Taxonomy" id="2806100"/>
    <lineage>
        <taxon>Bacteria</taxon>
        <taxon>Bacillati</taxon>
        <taxon>Actinomycetota</taxon>
        <taxon>Actinomycetes</taxon>
        <taxon>Micromonosporales</taxon>
        <taxon>Micromonosporaceae</taxon>
        <taxon>Micromonospora</taxon>
    </lineage>
</organism>
<feature type="region of interest" description="Disordered" evidence="1">
    <location>
        <begin position="133"/>
        <end position="166"/>
    </location>
</feature>
<dbReference type="RefSeq" id="WP_203151796.1">
    <property type="nucleotide sequence ID" value="NZ_JAEVHL010000295.1"/>
</dbReference>